<keyword evidence="3" id="KW-0274">FAD</keyword>
<reference evidence="5 6" key="1">
    <citation type="submission" date="2016-10" db="EMBL/GenBank/DDBJ databases">
        <authorList>
            <person name="Varghese N."/>
            <person name="Submissions S."/>
        </authorList>
    </citation>
    <scope>NUCLEOTIDE SEQUENCE [LARGE SCALE GENOMIC DNA]</scope>
    <source>
        <strain evidence="5 6">Nl1</strain>
    </source>
</reference>
<dbReference type="InterPro" id="IPR016169">
    <property type="entry name" value="FAD-bd_PCMH_sub2"/>
</dbReference>
<dbReference type="SUPFAM" id="SSF56176">
    <property type="entry name" value="FAD-binding/transporter-associated domain-like"/>
    <property type="match status" value="1"/>
</dbReference>
<protein>
    <submittedName>
        <fullName evidence="5">FAD binding domain-containing protein</fullName>
    </submittedName>
</protein>
<dbReference type="Gene3D" id="3.40.462.10">
    <property type="entry name" value="FAD-linked oxidases, C-terminal domain"/>
    <property type="match status" value="1"/>
</dbReference>
<dbReference type="Gene3D" id="3.30.465.10">
    <property type="match status" value="1"/>
</dbReference>
<evidence type="ECO:0000256" key="3">
    <source>
        <dbReference type="ARBA" id="ARBA00022827"/>
    </source>
</evidence>
<comment type="similarity">
    <text evidence="1">Belongs to the FAD-binding oxidoreductase/transferase type 4 family.</text>
</comment>
<keyword evidence="2" id="KW-0285">Flavoprotein</keyword>
<evidence type="ECO:0000259" key="4">
    <source>
        <dbReference type="PROSITE" id="PS51387"/>
    </source>
</evidence>
<organism evidence="5 6">
    <name type="scientific">Nitrosospira multiformis</name>
    <dbReference type="NCBI Taxonomy" id="1231"/>
    <lineage>
        <taxon>Bacteria</taxon>
        <taxon>Pseudomonadati</taxon>
        <taxon>Pseudomonadota</taxon>
        <taxon>Betaproteobacteria</taxon>
        <taxon>Nitrosomonadales</taxon>
        <taxon>Nitrosomonadaceae</taxon>
        <taxon>Nitrosospira</taxon>
    </lineage>
</organism>
<dbReference type="InterPro" id="IPR006094">
    <property type="entry name" value="Oxid_FAD_bind_N"/>
</dbReference>
<dbReference type="Gene3D" id="3.30.43.10">
    <property type="entry name" value="Uridine Diphospho-n-acetylenolpyruvylglucosamine Reductase, domain 2"/>
    <property type="match status" value="1"/>
</dbReference>
<dbReference type="InterPro" id="IPR016166">
    <property type="entry name" value="FAD-bd_PCMH"/>
</dbReference>
<feature type="domain" description="FAD-binding PCMH-type" evidence="4">
    <location>
        <begin position="40"/>
        <end position="226"/>
    </location>
</feature>
<dbReference type="SUPFAM" id="SSF55103">
    <property type="entry name" value="FAD-linked oxidases, C-terminal domain"/>
    <property type="match status" value="1"/>
</dbReference>
<dbReference type="PANTHER" id="PTHR11748:SF111">
    <property type="entry name" value="D-LACTATE DEHYDROGENASE, MITOCHONDRIAL-RELATED"/>
    <property type="match status" value="1"/>
</dbReference>
<sequence length="537" mass="58888">MDRESQYKLFLERVADELGSDRVFGQLAAEVKYSVCTTGVHRTIPGAVCPVSQGQIKVIIKASRELGVPLYPVSTGNNWGYGSANPAIDGCVIVDLSGMTGITLDVETGLATLEPGVTQRLLQKYLDENSLRFLCPVTGAGPDCSLVGNALERGYGMVPHADHFLSVTSLEAVLSDGRIYKPPLAELGCVEVDRAFKWGIGPFLDGIFSQGAFGIVTQMTIALAPVPERVEAFFFGLPHDADIERAVEAVRALLSEVGGSLGLINLLNTRRVLSMMEPYPRDQLDQNGLIDEQYLLKMARRNQVMPWMGTGAIYGNASVVRAVKSVIKKRLSGIVKKLVFFTPESVGNLKRLSRLIPGESGLGLQNMFGLLDKTLQALSGKPSEIALPLAYWVSGKRPEDNTPMNPARDGCGLIWYSPLVPMRADRVREYTKMVHEVCIAHRLEPLITLTSLSDRCFNSTVPLLFDRASEEAIERARQCYNALFEAGRAIGCIPYRATVDSMQHFIDPETPYWQTVAALKRELDPHGLIAPGRYSQS</sequence>
<accession>A0ABY0TDC7</accession>
<comment type="caution">
    <text evidence="5">The sequence shown here is derived from an EMBL/GenBank/DDBJ whole genome shotgun (WGS) entry which is preliminary data.</text>
</comment>
<dbReference type="Pfam" id="PF01565">
    <property type="entry name" value="FAD_binding_4"/>
    <property type="match status" value="1"/>
</dbReference>
<name>A0ABY0TDC7_9PROT</name>
<gene>
    <name evidence="5" type="ORF">SAMN05216402_0828</name>
</gene>
<dbReference type="Proteomes" id="UP000183471">
    <property type="component" value="Unassembled WGS sequence"/>
</dbReference>
<dbReference type="InterPro" id="IPR016170">
    <property type="entry name" value="Cytok_DH_C_sf"/>
</dbReference>
<keyword evidence="6" id="KW-1185">Reference proteome</keyword>
<evidence type="ECO:0000313" key="5">
    <source>
        <dbReference type="EMBL" id="SDQ43236.1"/>
    </source>
</evidence>
<dbReference type="InterPro" id="IPR036318">
    <property type="entry name" value="FAD-bd_PCMH-like_sf"/>
</dbReference>
<evidence type="ECO:0000256" key="2">
    <source>
        <dbReference type="ARBA" id="ARBA00022630"/>
    </source>
</evidence>
<proteinExistence type="inferred from homology"/>
<evidence type="ECO:0000313" key="6">
    <source>
        <dbReference type="Proteomes" id="UP000183471"/>
    </source>
</evidence>
<dbReference type="RefSeq" id="WP_074630935.1">
    <property type="nucleotide sequence ID" value="NZ_FNKY01000001.1"/>
</dbReference>
<dbReference type="EMBL" id="FNKY01000001">
    <property type="protein sequence ID" value="SDQ43236.1"/>
    <property type="molecule type" value="Genomic_DNA"/>
</dbReference>
<dbReference type="PROSITE" id="PS51387">
    <property type="entry name" value="FAD_PCMH"/>
    <property type="match status" value="1"/>
</dbReference>
<dbReference type="InterPro" id="IPR016167">
    <property type="entry name" value="FAD-bd_PCMH_sub1"/>
</dbReference>
<dbReference type="PANTHER" id="PTHR11748">
    <property type="entry name" value="D-LACTATE DEHYDROGENASE"/>
    <property type="match status" value="1"/>
</dbReference>
<dbReference type="InterPro" id="IPR016164">
    <property type="entry name" value="FAD-linked_Oxase-like_C"/>
</dbReference>
<evidence type="ECO:0000256" key="1">
    <source>
        <dbReference type="ARBA" id="ARBA00008000"/>
    </source>
</evidence>